<organism evidence="1 2">
    <name type="scientific">Enterobacter asburiae</name>
    <dbReference type="NCBI Taxonomy" id="61645"/>
    <lineage>
        <taxon>Bacteria</taxon>
        <taxon>Pseudomonadati</taxon>
        <taxon>Pseudomonadota</taxon>
        <taxon>Gammaproteobacteria</taxon>
        <taxon>Enterobacterales</taxon>
        <taxon>Enterobacteriaceae</taxon>
        <taxon>Enterobacter</taxon>
        <taxon>Enterobacter cloacae complex</taxon>
    </lineage>
</organism>
<dbReference type="EMBL" id="UFYI01000007">
    <property type="protein sequence ID" value="STD23832.1"/>
    <property type="molecule type" value="Genomic_DNA"/>
</dbReference>
<name>A0A376FDV3_ENTAS</name>
<gene>
    <name evidence="1" type="ORF">NCTC12123_04041</name>
</gene>
<dbReference type="Proteomes" id="UP000255163">
    <property type="component" value="Unassembled WGS sequence"/>
</dbReference>
<proteinExistence type="predicted"/>
<dbReference type="AlphaFoldDB" id="A0A376FDV3"/>
<sequence>MARTNVKQQIRWQHMHDGIRNAQPAQENTKKVKYRRHNNRKLRSHCASVDNRRYCVCSVVEAVDRFVKQYKNQSKQ</sequence>
<protein>
    <submittedName>
        <fullName evidence="1">Uncharacterized protein</fullName>
    </submittedName>
</protein>
<reference evidence="1 2" key="1">
    <citation type="submission" date="2018-06" db="EMBL/GenBank/DDBJ databases">
        <authorList>
            <consortium name="Pathogen Informatics"/>
            <person name="Doyle S."/>
        </authorList>
    </citation>
    <scope>NUCLEOTIDE SEQUENCE [LARGE SCALE GENOMIC DNA]</scope>
    <source>
        <strain evidence="1 2">NCTC12123</strain>
    </source>
</reference>
<accession>A0A376FDV3</accession>
<evidence type="ECO:0000313" key="2">
    <source>
        <dbReference type="Proteomes" id="UP000255163"/>
    </source>
</evidence>
<evidence type="ECO:0000313" key="1">
    <source>
        <dbReference type="EMBL" id="STD23832.1"/>
    </source>
</evidence>